<name>A0ABR0DI06_9LAMI</name>
<evidence type="ECO:0000256" key="1">
    <source>
        <dbReference type="ARBA" id="ARBA00022723"/>
    </source>
</evidence>
<evidence type="ECO:0000313" key="4">
    <source>
        <dbReference type="EMBL" id="KAK4488866.1"/>
    </source>
</evidence>
<dbReference type="InterPro" id="IPR050295">
    <property type="entry name" value="Plant_2OG-oxidoreductases"/>
</dbReference>
<dbReference type="InterPro" id="IPR027443">
    <property type="entry name" value="IPNS-like_sf"/>
</dbReference>
<protein>
    <recommendedName>
        <fullName evidence="3">Non-haem dioxygenase N-terminal domain-containing protein</fullName>
    </recommendedName>
</protein>
<dbReference type="EMBL" id="JAYDYQ010001088">
    <property type="protein sequence ID" value="KAK4488866.1"/>
    <property type="molecule type" value="Genomic_DNA"/>
</dbReference>
<accession>A0ABR0DI06</accession>
<organism evidence="4 5">
    <name type="scientific">Penstemon davidsonii</name>
    <dbReference type="NCBI Taxonomy" id="160366"/>
    <lineage>
        <taxon>Eukaryota</taxon>
        <taxon>Viridiplantae</taxon>
        <taxon>Streptophyta</taxon>
        <taxon>Embryophyta</taxon>
        <taxon>Tracheophyta</taxon>
        <taxon>Spermatophyta</taxon>
        <taxon>Magnoliopsida</taxon>
        <taxon>eudicotyledons</taxon>
        <taxon>Gunneridae</taxon>
        <taxon>Pentapetalae</taxon>
        <taxon>asterids</taxon>
        <taxon>lamiids</taxon>
        <taxon>Lamiales</taxon>
        <taxon>Plantaginaceae</taxon>
        <taxon>Cheloneae</taxon>
        <taxon>Penstemon</taxon>
    </lineage>
</organism>
<keyword evidence="2" id="KW-0408">Iron</keyword>
<dbReference type="Proteomes" id="UP001291926">
    <property type="component" value="Unassembled WGS sequence"/>
</dbReference>
<dbReference type="SUPFAM" id="SSF51197">
    <property type="entry name" value="Clavaminate synthase-like"/>
    <property type="match status" value="1"/>
</dbReference>
<dbReference type="PANTHER" id="PTHR47991">
    <property type="entry name" value="OXOGLUTARATE/IRON-DEPENDENT DIOXYGENASE"/>
    <property type="match status" value="1"/>
</dbReference>
<keyword evidence="1" id="KW-0479">Metal-binding</keyword>
<reference evidence="4 5" key="1">
    <citation type="journal article" date="2023" name="bioRxiv">
        <title>Genome report: Whole genome sequence and annotation of Penstemon davidsonii.</title>
        <authorList>
            <person name="Ostevik K.L."/>
            <person name="Alabady M."/>
            <person name="Zhang M."/>
            <person name="Rausher M.D."/>
        </authorList>
    </citation>
    <scope>NUCLEOTIDE SEQUENCE [LARGE SCALE GENOMIC DNA]</scope>
    <source>
        <strain evidence="4">DNT005</strain>
        <tissue evidence="4">Whole leaf</tissue>
    </source>
</reference>
<sequence>MNSLIPIIDVGWFLPENSSTKESEEELEKLKSALTTWGCFQAIGHEIPNLRLSTRKRIFEQPVEEKKKYAKEVTDMQGYGADPVPEEGQSLDCAVIAHYLFDIWLESNYGRGSYRVLADVIPVVGIDPQDYYEQWTVFKSAVHRVISNEKRNRVSVAIFYTPETRKQIGPIEGLINANAPRLFKSIKDYAEIHFGFYRKGMRSLHTAQV</sequence>
<dbReference type="InterPro" id="IPR026992">
    <property type="entry name" value="DIOX_N"/>
</dbReference>
<evidence type="ECO:0000259" key="3">
    <source>
        <dbReference type="Pfam" id="PF14226"/>
    </source>
</evidence>
<dbReference type="Pfam" id="PF14226">
    <property type="entry name" value="DIOX_N"/>
    <property type="match status" value="1"/>
</dbReference>
<proteinExistence type="predicted"/>
<gene>
    <name evidence="4" type="ORF">RD792_004656</name>
</gene>
<evidence type="ECO:0000313" key="5">
    <source>
        <dbReference type="Proteomes" id="UP001291926"/>
    </source>
</evidence>
<comment type="caution">
    <text evidence="4">The sequence shown here is derived from an EMBL/GenBank/DDBJ whole genome shotgun (WGS) entry which is preliminary data.</text>
</comment>
<feature type="domain" description="Non-haem dioxygenase N-terminal" evidence="3">
    <location>
        <begin position="5"/>
        <end position="83"/>
    </location>
</feature>
<dbReference type="Gene3D" id="2.60.120.330">
    <property type="entry name" value="B-lactam Antibiotic, Isopenicillin N Synthase, Chain"/>
    <property type="match status" value="2"/>
</dbReference>
<evidence type="ECO:0000256" key="2">
    <source>
        <dbReference type="ARBA" id="ARBA00023004"/>
    </source>
</evidence>
<keyword evidence="5" id="KW-1185">Reference proteome</keyword>